<dbReference type="PANTHER" id="PTHR21310:SF13">
    <property type="entry name" value="AMINOGLYCOSIDE PHOSPHOTRANSFERASE DOMAIN-CONTAINING PROTEIN"/>
    <property type="match status" value="1"/>
</dbReference>
<dbReference type="SUPFAM" id="SSF56112">
    <property type="entry name" value="Protein kinase-like (PK-like)"/>
    <property type="match status" value="1"/>
</dbReference>
<evidence type="ECO:0000313" key="2">
    <source>
        <dbReference type="EMBL" id="KIM81124.1"/>
    </source>
</evidence>
<accession>A0A0C3FN57</accession>
<evidence type="ECO:0000259" key="1">
    <source>
        <dbReference type="Pfam" id="PF01636"/>
    </source>
</evidence>
<name>A0A0C3FN57_PILCF</name>
<dbReference type="AlphaFoldDB" id="A0A0C3FN57"/>
<dbReference type="STRING" id="765440.A0A0C3FN57"/>
<dbReference type="EMBL" id="KN833001">
    <property type="protein sequence ID" value="KIM81124.1"/>
    <property type="molecule type" value="Genomic_DNA"/>
</dbReference>
<dbReference type="OrthoDB" id="10003767at2759"/>
<dbReference type="InterPro" id="IPR011009">
    <property type="entry name" value="Kinase-like_dom_sf"/>
</dbReference>
<reference evidence="3" key="2">
    <citation type="submission" date="2015-01" db="EMBL/GenBank/DDBJ databases">
        <title>Evolutionary Origins and Diversification of the Mycorrhizal Mutualists.</title>
        <authorList>
            <consortium name="DOE Joint Genome Institute"/>
            <consortium name="Mycorrhizal Genomics Consortium"/>
            <person name="Kohler A."/>
            <person name="Kuo A."/>
            <person name="Nagy L.G."/>
            <person name="Floudas D."/>
            <person name="Copeland A."/>
            <person name="Barry K.W."/>
            <person name="Cichocki N."/>
            <person name="Veneault-Fourrey C."/>
            <person name="LaButti K."/>
            <person name="Lindquist E.A."/>
            <person name="Lipzen A."/>
            <person name="Lundell T."/>
            <person name="Morin E."/>
            <person name="Murat C."/>
            <person name="Riley R."/>
            <person name="Ohm R."/>
            <person name="Sun H."/>
            <person name="Tunlid A."/>
            <person name="Henrissat B."/>
            <person name="Grigoriev I.V."/>
            <person name="Hibbett D.S."/>
            <person name="Martin F."/>
        </authorList>
    </citation>
    <scope>NUCLEOTIDE SEQUENCE [LARGE SCALE GENOMIC DNA]</scope>
    <source>
        <strain evidence="3">F 1598</strain>
    </source>
</reference>
<sequence length="408" mass="46252">MDNDQQSLFENDDPGLSYAISLTQLSRAVSKHLRQPCQLSKLREGSFHKAYRILRSHGPLTVVRVAHPCMARDKMESEVATMKYLAGHNFPVPKIYAWDSGLNATGAEYMVMEKVPGHSADSLWDNLSLSDKKKIVTQVAQHLLAAFQLQFDQAGSLYLSHATHTSNPYYVGPIVTSTFFQVEDGLPVYSDRHVADGIQKFRGPFSNTADWLSHSLRAEIFALKSTHDHEFDANAALANMNDAVRLCSVYPGDNQVIPLMKSPHMPFSFRFDDISLKNIMIDGTCQITGFIDLECTTIAPLWECATVPIWLLPEDDADGFTDRSFAEKEVLRNIFLSEISHSHDGQEWLDAYEMGRDFRKFVYRLDCSASTWGLKSSALWMQDRFDWARLHPGVRCPNPNEYRFEIIS</sequence>
<dbReference type="Pfam" id="PF01636">
    <property type="entry name" value="APH"/>
    <property type="match status" value="1"/>
</dbReference>
<dbReference type="Gene3D" id="3.30.200.20">
    <property type="entry name" value="Phosphorylase Kinase, domain 1"/>
    <property type="match status" value="1"/>
</dbReference>
<keyword evidence="3" id="KW-1185">Reference proteome</keyword>
<evidence type="ECO:0000313" key="3">
    <source>
        <dbReference type="Proteomes" id="UP000054166"/>
    </source>
</evidence>
<organism evidence="2 3">
    <name type="scientific">Piloderma croceum (strain F 1598)</name>
    <dbReference type="NCBI Taxonomy" id="765440"/>
    <lineage>
        <taxon>Eukaryota</taxon>
        <taxon>Fungi</taxon>
        <taxon>Dikarya</taxon>
        <taxon>Basidiomycota</taxon>
        <taxon>Agaricomycotina</taxon>
        <taxon>Agaricomycetes</taxon>
        <taxon>Agaricomycetidae</taxon>
        <taxon>Atheliales</taxon>
        <taxon>Atheliaceae</taxon>
        <taxon>Piloderma</taxon>
    </lineage>
</organism>
<dbReference type="HOGENOM" id="CLU_058287_0_0_1"/>
<dbReference type="InParanoid" id="A0A0C3FN57"/>
<proteinExistence type="predicted"/>
<dbReference type="InterPro" id="IPR002575">
    <property type="entry name" value="Aminoglycoside_PTrfase"/>
</dbReference>
<gene>
    <name evidence="2" type="ORF">PILCRDRAFT_821953</name>
</gene>
<reference evidence="2 3" key="1">
    <citation type="submission" date="2014-04" db="EMBL/GenBank/DDBJ databases">
        <authorList>
            <consortium name="DOE Joint Genome Institute"/>
            <person name="Kuo A."/>
            <person name="Tarkka M."/>
            <person name="Buscot F."/>
            <person name="Kohler A."/>
            <person name="Nagy L.G."/>
            <person name="Floudas D."/>
            <person name="Copeland A."/>
            <person name="Barry K.W."/>
            <person name="Cichocki N."/>
            <person name="Veneault-Fourrey C."/>
            <person name="LaButti K."/>
            <person name="Lindquist E.A."/>
            <person name="Lipzen A."/>
            <person name="Lundell T."/>
            <person name="Morin E."/>
            <person name="Murat C."/>
            <person name="Sun H."/>
            <person name="Tunlid A."/>
            <person name="Henrissat B."/>
            <person name="Grigoriev I.V."/>
            <person name="Hibbett D.S."/>
            <person name="Martin F."/>
            <person name="Nordberg H.P."/>
            <person name="Cantor M.N."/>
            <person name="Hua S.X."/>
        </authorList>
    </citation>
    <scope>NUCLEOTIDE SEQUENCE [LARGE SCALE GENOMIC DNA]</scope>
    <source>
        <strain evidence="2 3">F 1598</strain>
    </source>
</reference>
<dbReference type="InterPro" id="IPR051678">
    <property type="entry name" value="AGP_Transferase"/>
</dbReference>
<protein>
    <recommendedName>
        <fullName evidence="1">Aminoglycoside phosphotransferase domain-containing protein</fullName>
    </recommendedName>
</protein>
<feature type="domain" description="Aminoglycoside phosphotransferase" evidence="1">
    <location>
        <begin position="48"/>
        <end position="302"/>
    </location>
</feature>
<dbReference type="Proteomes" id="UP000054166">
    <property type="component" value="Unassembled WGS sequence"/>
</dbReference>
<dbReference type="PANTHER" id="PTHR21310">
    <property type="entry name" value="AMINOGLYCOSIDE PHOSPHOTRANSFERASE-RELATED-RELATED"/>
    <property type="match status" value="1"/>
</dbReference>